<keyword evidence="2 4" id="KW-0456">Lyase</keyword>
<evidence type="ECO:0000313" key="4">
    <source>
        <dbReference type="EMBL" id="NHE56035.1"/>
    </source>
</evidence>
<dbReference type="Pfam" id="PF05426">
    <property type="entry name" value="Alginate_lyase"/>
    <property type="match status" value="1"/>
</dbReference>
<organism evidence="4 5">
    <name type="scientific">Cyclobacterium plantarum</name>
    <dbReference type="NCBI Taxonomy" id="2716263"/>
    <lineage>
        <taxon>Bacteria</taxon>
        <taxon>Pseudomonadati</taxon>
        <taxon>Bacteroidota</taxon>
        <taxon>Cytophagia</taxon>
        <taxon>Cytophagales</taxon>
        <taxon>Cyclobacteriaceae</taxon>
        <taxon>Cyclobacterium</taxon>
    </lineage>
</organism>
<feature type="domain" description="Alginate lyase" evidence="3">
    <location>
        <begin position="66"/>
        <end position="345"/>
    </location>
</feature>
<dbReference type="Gene3D" id="1.50.10.100">
    <property type="entry name" value="Chondroitin AC/alginate lyase"/>
    <property type="match status" value="1"/>
</dbReference>
<dbReference type="EMBL" id="JAANYN010000002">
    <property type="protein sequence ID" value="NHE56035.1"/>
    <property type="molecule type" value="Genomic_DNA"/>
</dbReference>
<comment type="caution">
    <text evidence="4">The sequence shown here is derived from an EMBL/GenBank/DDBJ whole genome shotgun (WGS) entry which is preliminary data.</text>
</comment>
<name>A0ABX0H3N6_9BACT</name>
<dbReference type="InterPro" id="IPR008929">
    <property type="entry name" value="Chondroitin_lyas"/>
</dbReference>
<dbReference type="SUPFAM" id="SSF48230">
    <property type="entry name" value="Chondroitin AC/alginate lyase"/>
    <property type="match status" value="1"/>
</dbReference>
<keyword evidence="5" id="KW-1185">Reference proteome</keyword>
<sequence>MMILLGFQSAFSQTDHTAGKRFILLEDEIIHKVKERISFGSQKPLFPAVQALLREADQKLLEGPFSVTHKTQLPPSGDIHDYTSMGPYWWPDPEKEDGLPYIRRDGEINPEYYDYKDKEELGKLMDALKTLSEAYFFSGEEAYAAHAIKLLSAWFLDPDTKMNPNLNYAQRIPGRTEGRGIGIIDTRSFSELPDMLYMLSDSEHWIAELEKGMENWIALYLDWLINSEHGKDEAIHGNNHTTWYFAQAIPLALYVDQQETADSLARAGLPLIMDEMIEADGSQPKELARTRSWDYSAMNLLGIMSYAKAADHTGLDLWAYENPKGGSIRKALDFMVPYLDTGKDWPYEQIHDKNDARLAAPLSIAARVYQYKSYKRLAERISNTEEFLYWNLLKFKDLSH</sequence>
<dbReference type="Proteomes" id="UP000649799">
    <property type="component" value="Unassembled WGS sequence"/>
</dbReference>
<evidence type="ECO:0000256" key="2">
    <source>
        <dbReference type="ARBA" id="ARBA00023239"/>
    </source>
</evidence>
<reference evidence="4 5" key="1">
    <citation type="submission" date="2020-03" db="EMBL/GenBank/DDBJ databases">
        <title>Cyclobacterium plantarum sp. nov., a marine bacterium isolated from a coastal-marine wetland.</title>
        <authorList>
            <person name="Sanchez-Porro C."/>
            <person name="Ventosa A."/>
            <person name="Amoozegar M."/>
        </authorList>
    </citation>
    <scope>NUCLEOTIDE SEQUENCE [LARGE SCALE GENOMIC DNA]</scope>
    <source>
        <strain evidence="4 5">GBPx2</strain>
    </source>
</reference>
<evidence type="ECO:0000259" key="3">
    <source>
        <dbReference type="Pfam" id="PF05426"/>
    </source>
</evidence>
<gene>
    <name evidence="4" type="ORF">G9Q97_04325</name>
</gene>
<proteinExistence type="predicted"/>
<dbReference type="RefSeq" id="WP_166143532.1">
    <property type="nucleotide sequence ID" value="NZ_JAANYN010000002.1"/>
</dbReference>
<accession>A0ABX0H3N6</accession>
<protein>
    <submittedName>
        <fullName evidence="4">Alginate lyase family protein</fullName>
    </submittedName>
</protein>
<keyword evidence="1" id="KW-0732">Signal</keyword>
<dbReference type="InterPro" id="IPR008397">
    <property type="entry name" value="Alginate_lyase_dom"/>
</dbReference>
<evidence type="ECO:0000256" key="1">
    <source>
        <dbReference type="ARBA" id="ARBA00022729"/>
    </source>
</evidence>
<dbReference type="GO" id="GO:0016829">
    <property type="term" value="F:lyase activity"/>
    <property type="evidence" value="ECO:0007669"/>
    <property type="project" value="UniProtKB-KW"/>
</dbReference>
<evidence type="ECO:0000313" key="5">
    <source>
        <dbReference type="Proteomes" id="UP000649799"/>
    </source>
</evidence>